<feature type="compositionally biased region" description="Low complexity" evidence="1">
    <location>
        <begin position="319"/>
        <end position="330"/>
    </location>
</feature>
<accession>A0A094ZMD1</accession>
<dbReference type="EMBL" id="KL250716">
    <property type="protein sequence ID" value="KGB35790.1"/>
    <property type="molecule type" value="Genomic_DNA"/>
</dbReference>
<protein>
    <submittedName>
        <fullName evidence="2">Uncharacterized protein</fullName>
    </submittedName>
</protein>
<proteinExistence type="predicted"/>
<evidence type="ECO:0000256" key="1">
    <source>
        <dbReference type="SAM" id="MobiDB-lite"/>
    </source>
</evidence>
<feature type="compositionally biased region" description="Low complexity" evidence="1">
    <location>
        <begin position="342"/>
        <end position="357"/>
    </location>
</feature>
<dbReference type="STRING" id="6185.A0A094ZMD1"/>
<evidence type="ECO:0000313" key="2">
    <source>
        <dbReference type="EMBL" id="KGB35790.1"/>
    </source>
</evidence>
<reference evidence="2" key="1">
    <citation type="journal article" date="2012" name="Nat. Genet.">
        <title>Whole-genome sequence of Schistosoma haematobium.</title>
        <authorList>
            <person name="Young N.D."/>
            <person name="Jex A.R."/>
            <person name="Li B."/>
            <person name="Liu S."/>
            <person name="Yang L."/>
            <person name="Xiong Z."/>
            <person name="Li Y."/>
            <person name="Cantacessi C."/>
            <person name="Hall R.S."/>
            <person name="Xu X."/>
            <person name="Chen F."/>
            <person name="Wu X."/>
            <person name="Zerlotini A."/>
            <person name="Oliveira G."/>
            <person name="Hofmann A."/>
            <person name="Zhang G."/>
            <person name="Fang X."/>
            <person name="Kang Y."/>
            <person name="Campbell B.E."/>
            <person name="Loukas A."/>
            <person name="Ranganathan S."/>
            <person name="Rollinson D."/>
            <person name="Rinaldi G."/>
            <person name="Brindley P.J."/>
            <person name="Yang H."/>
            <person name="Wang J."/>
            <person name="Wang J."/>
            <person name="Gasser R.B."/>
        </authorList>
    </citation>
    <scope>NUCLEOTIDE SEQUENCE [LARGE SCALE GENOMIC DNA]</scope>
</reference>
<gene>
    <name evidence="2" type="ORF">MS3_04066</name>
</gene>
<organism evidence="2">
    <name type="scientific">Schistosoma haematobium</name>
    <name type="common">Blood fluke</name>
    <dbReference type="NCBI Taxonomy" id="6185"/>
    <lineage>
        <taxon>Eukaryota</taxon>
        <taxon>Metazoa</taxon>
        <taxon>Spiralia</taxon>
        <taxon>Lophotrochozoa</taxon>
        <taxon>Platyhelminthes</taxon>
        <taxon>Trematoda</taxon>
        <taxon>Digenea</taxon>
        <taxon>Strigeidida</taxon>
        <taxon>Schistosomatoidea</taxon>
        <taxon>Schistosomatidae</taxon>
        <taxon>Schistosoma</taxon>
    </lineage>
</organism>
<feature type="region of interest" description="Disordered" evidence="1">
    <location>
        <begin position="319"/>
        <end position="357"/>
    </location>
</feature>
<name>A0A094ZMD1_SCHHA</name>
<dbReference type="AlphaFoldDB" id="A0A094ZMD1"/>
<sequence length="536" mass="60652">MAEESVDSGISSELYTIKSDQTSCNLNIELQQLEGNKNIHNLALVQSVDNFIHNPYHNQFYIECTKTNSHVGLFQNALYKNSNLDYDRFLHSVDQNYTINNPKLNKKQILSKFKKINTSSFDSAFETSSESTLSLVSNLSGSYQKLNCSIKPKYSSNFKNFNNFIEQVNKNMTEDPNKSIIQDFYTCDKQTNRYNMNEGKTLNPRVHFVPEEGVNTSNLPGPSRPTSDYTLDSTGNISDQNKMLSHLLSSRDYVYMPTNRIATSGTCNIRGGQLLSNWQRQQQPNRQQAHLYDAHPESLIHNLNHLTDNRSRNTPYFLQQQQQTSQNRIQGDQIYDPGKVSNQSQQTRLQNQPNQQQANYQQLISALLAAASASKSRLESQSSQTSNLSPMGIDTVLNQQKFNTSNRWSDSELARDESSTMRIMNPASLVTPMQTLRRFCTPDMNINESNLSQTLLLPQQPLSTMSESVPLSEQNNKLQRATQQLITQLNKFQDLSVSGDDYANYQCLESLLGQASRQPLAPAPSVQMENVLCTGS</sequence>